<evidence type="ECO:0000313" key="2">
    <source>
        <dbReference type="Proteomes" id="UP000780801"/>
    </source>
</evidence>
<comment type="caution">
    <text evidence="1">The sequence shown here is derived from an EMBL/GenBank/DDBJ whole genome shotgun (WGS) entry which is preliminary data.</text>
</comment>
<dbReference type="Proteomes" id="UP000780801">
    <property type="component" value="Unassembled WGS sequence"/>
</dbReference>
<organism evidence="1 2">
    <name type="scientific">Lunasporangiospora selenospora</name>
    <dbReference type="NCBI Taxonomy" id="979761"/>
    <lineage>
        <taxon>Eukaryota</taxon>
        <taxon>Fungi</taxon>
        <taxon>Fungi incertae sedis</taxon>
        <taxon>Mucoromycota</taxon>
        <taxon>Mortierellomycotina</taxon>
        <taxon>Mortierellomycetes</taxon>
        <taxon>Mortierellales</taxon>
        <taxon>Mortierellaceae</taxon>
        <taxon>Lunasporangiospora</taxon>
    </lineage>
</organism>
<reference evidence="1" key="1">
    <citation type="journal article" date="2020" name="Fungal Divers.">
        <title>Resolving the Mortierellaceae phylogeny through synthesis of multi-gene phylogenetics and phylogenomics.</title>
        <authorList>
            <person name="Vandepol N."/>
            <person name="Liber J."/>
            <person name="Desiro A."/>
            <person name="Na H."/>
            <person name="Kennedy M."/>
            <person name="Barry K."/>
            <person name="Grigoriev I.V."/>
            <person name="Miller A.N."/>
            <person name="O'Donnell K."/>
            <person name="Stajich J.E."/>
            <person name="Bonito G."/>
        </authorList>
    </citation>
    <scope>NUCLEOTIDE SEQUENCE</scope>
    <source>
        <strain evidence="1">KOD1015</strain>
    </source>
</reference>
<evidence type="ECO:0000313" key="1">
    <source>
        <dbReference type="EMBL" id="KAF9580605.1"/>
    </source>
</evidence>
<protein>
    <submittedName>
        <fullName evidence="1">Uncharacterized protein</fullName>
    </submittedName>
</protein>
<keyword evidence="2" id="KW-1185">Reference proteome</keyword>
<accession>A0A9P6FRQ8</accession>
<dbReference type="EMBL" id="JAABOA010001958">
    <property type="protein sequence ID" value="KAF9580605.1"/>
    <property type="molecule type" value="Genomic_DNA"/>
</dbReference>
<name>A0A9P6FRQ8_9FUNG</name>
<gene>
    <name evidence="1" type="ORF">BGW38_002676</name>
</gene>
<proteinExistence type="predicted"/>
<sequence>MPIITFDRRAVSIKINLKDDDTPIILWEECKAKFLLVGQQFRNKQRNAERRKRGRVLHSLKEADRLLDTDLNGPEAAIQKMAAQEKLNLMEQIQLERLAILTKVKWLKEGERPSPFFTRRLKAGRACKLINLNQ</sequence>
<dbReference type="AlphaFoldDB" id="A0A9P6FRQ8"/>